<accession>I1QIG7</accession>
<dbReference type="Proteomes" id="UP000007306">
    <property type="component" value="Chromosome 8"/>
</dbReference>
<dbReference type="EnsemblPlants" id="ORGLA08G0121800.1">
    <property type="protein sequence ID" value="ORGLA08G0121800.1"/>
    <property type="gene ID" value="ORGLA08G0121800"/>
</dbReference>
<name>I1QIG7_ORYGL</name>
<keyword evidence="2" id="KW-1185">Reference proteome</keyword>
<dbReference type="AlphaFoldDB" id="I1QIG7"/>
<proteinExistence type="predicted"/>
<sequence>MGLDRTEKAGRKFRSLDPKLPDPALDEICLSVGRKFRGSGTSGLPPFQKCVARELPKSCGCPGKVCEGFPHPCKETRFFCCPEVPVLRTPEVPDCLSRPEVLVFYTRRF</sequence>
<dbReference type="HOGENOM" id="CLU_2188099_0_0_1"/>
<protein>
    <submittedName>
        <fullName evidence="1">Uncharacterized protein</fullName>
    </submittedName>
</protein>
<organism evidence="1 2">
    <name type="scientific">Oryza glaberrima</name>
    <name type="common">African rice</name>
    <dbReference type="NCBI Taxonomy" id="4538"/>
    <lineage>
        <taxon>Eukaryota</taxon>
        <taxon>Viridiplantae</taxon>
        <taxon>Streptophyta</taxon>
        <taxon>Embryophyta</taxon>
        <taxon>Tracheophyta</taxon>
        <taxon>Spermatophyta</taxon>
        <taxon>Magnoliopsida</taxon>
        <taxon>Liliopsida</taxon>
        <taxon>Poales</taxon>
        <taxon>Poaceae</taxon>
        <taxon>BOP clade</taxon>
        <taxon>Oryzoideae</taxon>
        <taxon>Oryzeae</taxon>
        <taxon>Oryzinae</taxon>
        <taxon>Oryza</taxon>
    </lineage>
</organism>
<reference evidence="1 2" key="2">
    <citation type="submission" date="2018-04" db="EMBL/GenBank/DDBJ databases">
        <title>OglaRS2 (Oryza glaberrima Reference Sequence Version 2).</title>
        <authorList>
            <person name="Zhang J."/>
            <person name="Kudrna D."/>
            <person name="Lee S."/>
            <person name="Talag J."/>
            <person name="Rajasekar S."/>
            <person name="Wing R.A."/>
        </authorList>
    </citation>
    <scope>NUCLEOTIDE SEQUENCE [LARGE SCALE GENOMIC DNA]</scope>
    <source>
        <strain evidence="1 2">cv. IRGC 96717</strain>
    </source>
</reference>
<evidence type="ECO:0000313" key="1">
    <source>
        <dbReference type="EnsemblPlants" id="ORGLA08G0121800.1"/>
    </source>
</evidence>
<evidence type="ECO:0000313" key="2">
    <source>
        <dbReference type="Proteomes" id="UP000007306"/>
    </source>
</evidence>
<dbReference type="Gramene" id="ORGLA08G0121800.1">
    <property type="protein sequence ID" value="ORGLA08G0121800.1"/>
    <property type="gene ID" value="ORGLA08G0121800"/>
</dbReference>
<reference evidence="1" key="1">
    <citation type="submission" date="2015-06" db="UniProtKB">
        <authorList>
            <consortium name="EnsemblPlants"/>
        </authorList>
    </citation>
    <scope>IDENTIFICATION</scope>
</reference>